<evidence type="ECO:0000259" key="1">
    <source>
        <dbReference type="Pfam" id="PF12680"/>
    </source>
</evidence>
<comment type="caution">
    <text evidence="2">The sequence shown here is derived from an EMBL/GenBank/DDBJ whole genome shotgun (WGS) entry which is preliminary data.</text>
</comment>
<feature type="domain" description="SnoaL-like" evidence="1">
    <location>
        <begin position="170"/>
        <end position="264"/>
    </location>
</feature>
<evidence type="ECO:0000313" key="3">
    <source>
        <dbReference type="Proteomes" id="UP001589709"/>
    </source>
</evidence>
<dbReference type="EMBL" id="JBHMCY010000061">
    <property type="protein sequence ID" value="MFB9466161.1"/>
    <property type="molecule type" value="Genomic_DNA"/>
</dbReference>
<evidence type="ECO:0000313" key="2">
    <source>
        <dbReference type="EMBL" id="MFB9466161.1"/>
    </source>
</evidence>
<dbReference type="InterPro" id="IPR032710">
    <property type="entry name" value="NTF2-like_dom_sf"/>
</dbReference>
<accession>A0ABV5N7F1</accession>
<dbReference type="Gene3D" id="3.10.450.50">
    <property type="match status" value="2"/>
</dbReference>
<dbReference type="Pfam" id="PF12680">
    <property type="entry name" value="SnoaL_2"/>
    <property type="match status" value="1"/>
</dbReference>
<keyword evidence="3" id="KW-1185">Reference proteome</keyword>
<protein>
    <submittedName>
        <fullName evidence="2">Nuclear transport factor 2 family protein</fullName>
    </submittedName>
</protein>
<dbReference type="RefSeq" id="WP_381349010.1">
    <property type="nucleotide sequence ID" value="NZ_JBHMCY010000061.1"/>
</dbReference>
<organism evidence="2 3">
    <name type="scientific">Streptomyces cinereospinus</name>
    <dbReference type="NCBI Taxonomy" id="285561"/>
    <lineage>
        <taxon>Bacteria</taxon>
        <taxon>Bacillati</taxon>
        <taxon>Actinomycetota</taxon>
        <taxon>Actinomycetes</taxon>
        <taxon>Kitasatosporales</taxon>
        <taxon>Streptomycetaceae</taxon>
        <taxon>Streptomyces</taxon>
    </lineage>
</organism>
<name>A0ABV5N7F1_9ACTN</name>
<reference evidence="2 3" key="1">
    <citation type="submission" date="2024-09" db="EMBL/GenBank/DDBJ databases">
        <authorList>
            <person name="Sun Q."/>
            <person name="Mori K."/>
        </authorList>
    </citation>
    <scope>NUCLEOTIDE SEQUENCE [LARGE SCALE GENOMIC DNA]</scope>
    <source>
        <strain evidence="2 3">JCM 6917</strain>
    </source>
</reference>
<gene>
    <name evidence="2" type="ORF">ACFF45_26485</name>
</gene>
<dbReference type="InterPro" id="IPR037401">
    <property type="entry name" value="SnoaL-like"/>
</dbReference>
<dbReference type="Proteomes" id="UP001589709">
    <property type="component" value="Unassembled WGS sequence"/>
</dbReference>
<proteinExistence type="predicted"/>
<sequence length="292" mass="31875">MDSDTPYPGPTDTRYATEEAARFFTAFFTAKTERRIDTTHACFHPDTTYYADATLGWAFPSNEALRGVWEQYMPQWGEEAKSYPVQVLGDTRGAAVVMTDTPELFGGEIRGIAIVDLTDEKIVRWVDYWDGRGFGTDTADRLRVPAEDFPEGLGAGTVEPRPVPVLGTAVERLMDAIGSDDHAQLNQLLAYDATLEDFALRTRIRGSAAITRYLQRASGRLPYQGAAVSHIVGNERGGGFEWTADGSVVARGAAAVTLDDGKVSSLSLCWDGSALDDKQITALTTLAIEPRR</sequence>
<dbReference type="SUPFAM" id="SSF54427">
    <property type="entry name" value="NTF2-like"/>
    <property type="match status" value="2"/>
</dbReference>